<dbReference type="PANTHER" id="PTHR37812">
    <property type="entry name" value="MU-LIKE PROPHAGE FLUMU PROTEIN C"/>
    <property type="match status" value="1"/>
</dbReference>
<reference evidence="2 3" key="1">
    <citation type="journal article" date="2013" name="Genome Announc.">
        <title>Draft Genome Sequence of Psychrobacter aquaticus Strain CMS 56T, Isolated from a Cyanobacterial Mat Sample Collected from Water Bodies in the McMurdo Dry Valley Region of Antarctica.</title>
        <authorList>
            <person name="Reddy G.S."/>
            <person name="Ara S."/>
            <person name="Singh A."/>
            <person name="Kumar Pinnaka A."/>
            <person name="Shivaji S."/>
        </authorList>
    </citation>
    <scope>NUCLEOTIDE SEQUENCE [LARGE SCALE GENOMIC DNA]</scope>
    <source>
        <strain evidence="2 3">CMS 56</strain>
    </source>
</reference>
<dbReference type="SUPFAM" id="SSF46689">
    <property type="entry name" value="Homeodomain-like"/>
    <property type="match status" value="1"/>
</dbReference>
<sequence>MSDTQTDGKFTKLGTAFLQDMVGHGADVIASYTDIPTEAAEQIAFHLAERMTIHWGGSMLYVPKNSPLKLHKRDLEIWQAFTGNNQHQLAQKYNLSIITIYQIIAKIRKSLPDKQKDLFDE</sequence>
<dbReference type="PANTHER" id="PTHR37812:SF1">
    <property type="entry name" value="MU-LIKE PROPHAGE FLUMU PROTEIN C"/>
    <property type="match status" value="1"/>
</dbReference>
<dbReference type="InterPro" id="IPR052411">
    <property type="entry name" value="c-mor_Regulatory_Protein"/>
</dbReference>
<gene>
    <name evidence="2" type="ORF">M917_0853</name>
</gene>
<dbReference type="EMBL" id="AUSW01000015">
    <property type="protein sequence ID" value="ERL56175.1"/>
    <property type="molecule type" value="Genomic_DNA"/>
</dbReference>
<protein>
    <submittedName>
        <fullName evidence="2">Putative bacteriophage transcriptional regulator</fullName>
    </submittedName>
</protein>
<accession>U4T5J6</accession>
<evidence type="ECO:0000259" key="1">
    <source>
        <dbReference type="Pfam" id="PF08765"/>
    </source>
</evidence>
<dbReference type="eggNOG" id="COG5566">
    <property type="taxonomic scope" value="Bacteria"/>
</dbReference>
<dbReference type="AlphaFoldDB" id="U4T5J6"/>
<evidence type="ECO:0000313" key="2">
    <source>
        <dbReference type="EMBL" id="ERL56175.1"/>
    </source>
</evidence>
<dbReference type="InterPro" id="IPR009057">
    <property type="entry name" value="Homeodomain-like_sf"/>
</dbReference>
<organism evidence="2 3">
    <name type="scientific">Psychrobacter aquaticus CMS 56</name>
    <dbReference type="NCBI Taxonomy" id="1354303"/>
    <lineage>
        <taxon>Bacteria</taxon>
        <taxon>Pseudomonadati</taxon>
        <taxon>Pseudomonadota</taxon>
        <taxon>Gammaproteobacteria</taxon>
        <taxon>Moraxellales</taxon>
        <taxon>Moraxellaceae</taxon>
        <taxon>Psychrobacter</taxon>
    </lineage>
</organism>
<dbReference type="STRING" id="1354303.M917_0853"/>
<dbReference type="RefSeq" id="WP_021813506.1">
    <property type="nucleotide sequence ID" value="NZ_AUSW01000015.1"/>
</dbReference>
<dbReference type="Pfam" id="PF08765">
    <property type="entry name" value="Mor"/>
    <property type="match status" value="1"/>
</dbReference>
<comment type="caution">
    <text evidence="2">The sequence shown here is derived from an EMBL/GenBank/DDBJ whole genome shotgun (WGS) entry which is preliminary data.</text>
</comment>
<dbReference type="Gene3D" id="1.10.10.60">
    <property type="entry name" value="Homeodomain-like"/>
    <property type="match status" value="1"/>
</dbReference>
<evidence type="ECO:0000313" key="3">
    <source>
        <dbReference type="Proteomes" id="UP000016761"/>
    </source>
</evidence>
<dbReference type="PATRIC" id="fig|1354303.4.peg.840"/>
<dbReference type="InterPro" id="IPR014875">
    <property type="entry name" value="Mor_transcription_activator"/>
</dbReference>
<name>U4T5J6_9GAMM</name>
<dbReference type="Proteomes" id="UP000016761">
    <property type="component" value="Unassembled WGS sequence"/>
</dbReference>
<keyword evidence="3" id="KW-1185">Reference proteome</keyword>
<proteinExistence type="predicted"/>
<dbReference type="OrthoDB" id="8906055at2"/>
<feature type="domain" description="Mor transcription activator" evidence="1">
    <location>
        <begin position="17"/>
        <end position="115"/>
    </location>
</feature>